<dbReference type="EMBL" id="JAAOAN010000050">
    <property type="protein sequence ID" value="KAF5723989.1"/>
    <property type="molecule type" value="Genomic_DNA"/>
</dbReference>
<evidence type="ECO:0000256" key="1">
    <source>
        <dbReference type="ARBA" id="ARBA00004141"/>
    </source>
</evidence>
<proteinExistence type="predicted"/>
<dbReference type="AlphaFoldDB" id="A0A8H6DP07"/>
<dbReference type="InterPro" id="IPR007568">
    <property type="entry name" value="RTA1"/>
</dbReference>
<feature type="transmembrane region" description="Helical" evidence="5">
    <location>
        <begin position="261"/>
        <end position="280"/>
    </location>
</feature>
<dbReference type="PANTHER" id="PTHR31465:SF1">
    <property type="entry name" value="PROTEIN RTA1-RELATED"/>
    <property type="match status" value="1"/>
</dbReference>
<evidence type="ECO:0000256" key="2">
    <source>
        <dbReference type="ARBA" id="ARBA00022692"/>
    </source>
</evidence>
<evidence type="ECO:0000256" key="4">
    <source>
        <dbReference type="ARBA" id="ARBA00023136"/>
    </source>
</evidence>
<name>A0A8H6DP07_9HYPO</name>
<feature type="transmembrane region" description="Helical" evidence="5">
    <location>
        <begin position="146"/>
        <end position="170"/>
    </location>
</feature>
<comment type="subcellular location">
    <subcellularLocation>
        <location evidence="1">Membrane</location>
        <topology evidence="1">Multi-pass membrane protein</topology>
    </subcellularLocation>
</comment>
<dbReference type="OrthoDB" id="3358017at2759"/>
<evidence type="ECO:0000256" key="3">
    <source>
        <dbReference type="ARBA" id="ARBA00022989"/>
    </source>
</evidence>
<protein>
    <submittedName>
        <fullName evidence="6">RTM1</fullName>
    </submittedName>
</protein>
<keyword evidence="7" id="KW-1185">Reference proteome</keyword>
<feature type="transmembrane region" description="Helical" evidence="5">
    <location>
        <begin position="104"/>
        <end position="126"/>
    </location>
</feature>
<reference evidence="6 7" key="1">
    <citation type="submission" date="2020-05" db="EMBL/GenBank/DDBJ databases">
        <title>Identification and distribution of gene clusters putatively required for synthesis of sphingolipid metabolism inhibitors in phylogenetically diverse species of the filamentous fungus Fusarium.</title>
        <authorList>
            <person name="Kim H.-S."/>
            <person name="Busman M."/>
            <person name="Brown D.W."/>
            <person name="Divon H."/>
            <person name="Uhlig S."/>
            <person name="Proctor R.H."/>
        </authorList>
    </citation>
    <scope>NUCLEOTIDE SEQUENCE [LARGE SCALE GENOMIC DNA]</scope>
    <source>
        <strain evidence="6 7">NRRL 66235</strain>
    </source>
</reference>
<feature type="transmembrane region" description="Helical" evidence="5">
    <location>
        <begin position="226"/>
        <end position="246"/>
    </location>
</feature>
<feature type="transmembrane region" description="Helical" evidence="5">
    <location>
        <begin position="182"/>
        <end position="205"/>
    </location>
</feature>
<dbReference type="Proteomes" id="UP000544331">
    <property type="component" value="Unassembled WGS sequence"/>
</dbReference>
<dbReference type="GO" id="GO:0016020">
    <property type="term" value="C:membrane"/>
    <property type="evidence" value="ECO:0007669"/>
    <property type="project" value="UniProtKB-SubCell"/>
</dbReference>
<sequence length="307" mass="34219">MSESAAGDSDVIFKFYRYDPSMAAAVIFITLFLSVSALHTYQLVRTKTWFFCCFVIGGYSKSFLAYTLFNSFLEANDWLVQHILIRIKRAVSSNESPNWTVNPYVVQTLLLLISPALFAASIYMILGRSIIITDGERHSPIKRVWLTKIFVVGDVASFILQGAGGGMMAAGSLEALHNGERIVIIGLIVQIVFFSLFAVTAAVFHMRLVGSMSAKAAVSGIPWQRYLYTLYIASGLILVRSVFRLIEYVQGNAGYLISHEAYLYIFDSVLMFLAMALFAWEHPSQLNAKLNGGGTAVRNGIRLYWEK</sequence>
<keyword evidence="2 5" id="KW-0812">Transmembrane</keyword>
<organism evidence="6 7">
    <name type="scientific">Fusarium mundagurra</name>
    <dbReference type="NCBI Taxonomy" id="1567541"/>
    <lineage>
        <taxon>Eukaryota</taxon>
        <taxon>Fungi</taxon>
        <taxon>Dikarya</taxon>
        <taxon>Ascomycota</taxon>
        <taxon>Pezizomycotina</taxon>
        <taxon>Sordariomycetes</taxon>
        <taxon>Hypocreomycetidae</taxon>
        <taxon>Hypocreales</taxon>
        <taxon>Nectriaceae</taxon>
        <taxon>Fusarium</taxon>
        <taxon>Fusarium fujikuroi species complex</taxon>
    </lineage>
</organism>
<keyword evidence="3 5" id="KW-1133">Transmembrane helix</keyword>
<dbReference type="Pfam" id="PF04479">
    <property type="entry name" value="RTA1"/>
    <property type="match status" value="1"/>
</dbReference>
<comment type="caution">
    <text evidence="6">The sequence shown here is derived from an EMBL/GenBank/DDBJ whole genome shotgun (WGS) entry which is preliminary data.</text>
</comment>
<feature type="transmembrane region" description="Helical" evidence="5">
    <location>
        <begin position="20"/>
        <end position="41"/>
    </location>
</feature>
<evidence type="ECO:0000313" key="7">
    <source>
        <dbReference type="Proteomes" id="UP000544331"/>
    </source>
</evidence>
<evidence type="ECO:0000313" key="6">
    <source>
        <dbReference type="EMBL" id="KAF5723989.1"/>
    </source>
</evidence>
<accession>A0A8H6DP07</accession>
<feature type="transmembrane region" description="Helical" evidence="5">
    <location>
        <begin position="48"/>
        <end position="69"/>
    </location>
</feature>
<gene>
    <name evidence="6" type="ORF">FMUND_1310</name>
</gene>
<evidence type="ECO:0000256" key="5">
    <source>
        <dbReference type="SAM" id="Phobius"/>
    </source>
</evidence>
<dbReference type="PANTHER" id="PTHR31465">
    <property type="entry name" value="PROTEIN RTA1-RELATED"/>
    <property type="match status" value="1"/>
</dbReference>
<keyword evidence="4 5" id="KW-0472">Membrane</keyword>